<dbReference type="RefSeq" id="WP_065197434.1">
    <property type="nucleotide sequence ID" value="NZ_LYVJ01000001.1"/>
</dbReference>
<dbReference type="OrthoDB" id="6054449at2"/>
<organism evidence="1 2">
    <name type="scientific">Stenotrophomonas maltophilia</name>
    <name type="common">Pseudomonas maltophilia</name>
    <name type="synonym">Xanthomonas maltophilia</name>
    <dbReference type="NCBI Taxonomy" id="40324"/>
    <lineage>
        <taxon>Bacteria</taxon>
        <taxon>Pseudomonadati</taxon>
        <taxon>Pseudomonadota</taxon>
        <taxon>Gammaproteobacteria</taxon>
        <taxon>Lysobacterales</taxon>
        <taxon>Lysobacteraceae</taxon>
        <taxon>Stenotrophomonas</taxon>
        <taxon>Stenotrophomonas maltophilia group</taxon>
    </lineage>
</organism>
<protein>
    <submittedName>
        <fullName evidence="1">Uncharacterized protein</fullName>
    </submittedName>
</protein>
<evidence type="ECO:0000313" key="1">
    <source>
        <dbReference type="EMBL" id="OBU70435.1"/>
    </source>
</evidence>
<proteinExistence type="predicted"/>
<dbReference type="Proteomes" id="UP000092256">
    <property type="component" value="Unassembled WGS sequence"/>
</dbReference>
<comment type="caution">
    <text evidence="1">The sequence shown here is derived from an EMBL/GenBank/DDBJ whole genome shotgun (WGS) entry which is preliminary data.</text>
</comment>
<gene>
    <name evidence="1" type="ORF">A9K58_00340</name>
</gene>
<name>A0A1A6Y674_STEMA</name>
<reference evidence="1 2" key="1">
    <citation type="submission" date="2016-05" db="EMBL/GenBank/DDBJ databases">
        <title>Draft Genome Sequences of Stenotrophomonas maltophilia Strains Sm32COP, Sm41DVV, Sm46PAILV, SmF3, SmF22, SmSOFb1 and SmCVFa1, Isolated from Different Manures, in France.</title>
        <authorList>
            <person name="Nazaret S."/>
            <person name="Bodilis J."/>
        </authorList>
    </citation>
    <scope>NUCLEOTIDE SEQUENCE [LARGE SCALE GENOMIC DNA]</scope>
    <source>
        <strain evidence="1 2">Sm46PAILV</strain>
    </source>
</reference>
<evidence type="ECO:0000313" key="2">
    <source>
        <dbReference type="Proteomes" id="UP000092256"/>
    </source>
</evidence>
<sequence length="89" mass="9894">MDAIEKRALDLLCGEIDLDPEDYDEGERIEAGEALRAIIAALTPPEGYVLVPVLPTYEMAEAMEVKWESGEGFPWRYAAMLAARPEVKP</sequence>
<dbReference type="AlphaFoldDB" id="A0A1A6Y674"/>
<accession>A0A1A6Y674</accession>
<dbReference type="EMBL" id="LYVJ01000001">
    <property type="protein sequence ID" value="OBU70435.1"/>
    <property type="molecule type" value="Genomic_DNA"/>
</dbReference>